<dbReference type="Proteomes" id="UP001301958">
    <property type="component" value="Unassembled WGS sequence"/>
</dbReference>
<gene>
    <name evidence="1" type="ORF">QBC38DRAFT_546096</name>
</gene>
<accession>A0AAN7BNN0</accession>
<organism evidence="1 2">
    <name type="scientific">Podospora fimiseda</name>
    <dbReference type="NCBI Taxonomy" id="252190"/>
    <lineage>
        <taxon>Eukaryota</taxon>
        <taxon>Fungi</taxon>
        <taxon>Dikarya</taxon>
        <taxon>Ascomycota</taxon>
        <taxon>Pezizomycotina</taxon>
        <taxon>Sordariomycetes</taxon>
        <taxon>Sordariomycetidae</taxon>
        <taxon>Sordariales</taxon>
        <taxon>Podosporaceae</taxon>
        <taxon>Podospora</taxon>
    </lineage>
</organism>
<reference evidence="1" key="2">
    <citation type="submission" date="2023-05" db="EMBL/GenBank/DDBJ databases">
        <authorList>
            <consortium name="Lawrence Berkeley National Laboratory"/>
            <person name="Steindorff A."/>
            <person name="Hensen N."/>
            <person name="Bonometti L."/>
            <person name="Westerberg I."/>
            <person name="Brannstrom I.O."/>
            <person name="Guillou S."/>
            <person name="Cros-Aarteil S."/>
            <person name="Calhoun S."/>
            <person name="Haridas S."/>
            <person name="Kuo A."/>
            <person name="Mondo S."/>
            <person name="Pangilinan J."/>
            <person name="Riley R."/>
            <person name="Labutti K."/>
            <person name="Andreopoulos B."/>
            <person name="Lipzen A."/>
            <person name="Chen C."/>
            <person name="Yanf M."/>
            <person name="Daum C."/>
            <person name="Ng V."/>
            <person name="Clum A."/>
            <person name="Ohm R."/>
            <person name="Martin F."/>
            <person name="Silar P."/>
            <person name="Natvig D."/>
            <person name="Lalanne C."/>
            <person name="Gautier V."/>
            <person name="Ament-Velasquez S.L."/>
            <person name="Kruys A."/>
            <person name="Hutchinson M.I."/>
            <person name="Powell A.J."/>
            <person name="Barry K."/>
            <person name="Miller A.N."/>
            <person name="Grigoriev I.V."/>
            <person name="Debuchy R."/>
            <person name="Gladieux P."/>
            <person name="Thoren M.H."/>
            <person name="Johannesson H."/>
        </authorList>
    </citation>
    <scope>NUCLEOTIDE SEQUENCE</scope>
    <source>
        <strain evidence="1">CBS 990.96</strain>
    </source>
</reference>
<dbReference type="EMBL" id="MU865350">
    <property type="protein sequence ID" value="KAK4226298.1"/>
    <property type="molecule type" value="Genomic_DNA"/>
</dbReference>
<sequence>MTSSVPINNMLQSSSVQPVSSVAKLEKALKEHGFSSQLKSWANLTSAAAANYAVSAVNNPLDPTTKGRIVIEVYCEKTPKLVTVPNWTTAGSNPLRWQYKLLTNPPEILDVIVNARDTIRLEVLVGSCLNAVIGGRVTDPDKPDETKIDVDAGRISLGLIFRYKESERWAILVAHAFDAGFKVSSQKGVKPIPLHGSNKNFLLACSASDNKNQCENCVAGACADKCKMKKFVIVAKGTSGIYRTLDANIFDLAIAKIPDSLSPAVQPLNVMDFAKFFQNIADKSVYDPLFLQSATEAMKGFKGFSKHCASHSFLQKIILKNDFPSTFMFKKGFKTGWTWGLLYLASEKQFSIISPVPPKQKPVISDSGDCGATWFIVDQDSKTAVPVGQHCGRSTLELTKAGEDVEVEIAFGQPYYTAFSDSSEVEGLETIGQISGFKSRDVTIRFEDSFTSKE</sequence>
<evidence type="ECO:0000313" key="1">
    <source>
        <dbReference type="EMBL" id="KAK4226298.1"/>
    </source>
</evidence>
<keyword evidence="2" id="KW-1185">Reference proteome</keyword>
<comment type="caution">
    <text evidence="1">The sequence shown here is derived from an EMBL/GenBank/DDBJ whole genome shotgun (WGS) entry which is preliminary data.</text>
</comment>
<evidence type="ECO:0000313" key="2">
    <source>
        <dbReference type="Proteomes" id="UP001301958"/>
    </source>
</evidence>
<dbReference type="AlphaFoldDB" id="A0AAN7BNN0"/>
<reference evidence="1" key="1">
    <citation type="journal article" date="2023" name="Mol. Phylogenet. Evol.">
        <title>Genome-scale phylogeny and comparative genomics of the fungal order Sordariales.</title>
        <authorList>
            <person name="Hensen N."/>
            <person name="Bonometti L."/>
            <person name="Westerberg I."/>
            <person name="Brannstrom I.O."/>
            <person name="Guillou S."/>
            <person name="Cros-Aarteil S."/>
            <person name="Calhoun S."/>
            <person name="Haridas S."/>
            <person name="Kuo A."/>
            <person name="Mondo S."/>
            <person name="Pangilinan J."/>
            <person name="Riley R."/>
            <person name="LaButti K."/>
            <person name="Andreopoulos B."/>
            <person name="Lipzen A."/>
            <person name="Chen C."/>
            <person name="Yan M."/>
            <person name="Daum C."/>
            <person name="Ng V."/>
            <person name="Clum A."/>
            <person name="Steindorff A."/>
            <person name="Ohm R.A."/>
            <person name="Martin F."/>
            <person name="Silar P."/>
            <person name="Natvig D.O."/>
            <person name="Lalanne C."/>
            <person name="Gautier V."/>
            <person name="Ament-Velasquez S.L."/>
            <person name="Kruys A."/>
            <person name="Hutchinson M.I."/>
            <person name="Powell A.J."/>
            <person name="Barry K."/>
            <person name="Miller A.N."/>
            <person name="Grigoriev I.V."/>
            <person name="Debuchy R."/>
            <person name="Gladieux P."/>
            <person name="Hiltunen Thoren M."/>
            <person name="Johannesson H."/>
        </authorList>
    </citation>
    <scope>NUCLEOTIDE SEQUENCE</scope>
    <source>
        <strain evidence="1">CBS 990.96</strain>
    </source>
</reference>
<name>A0AAN7BNN0_9PEZI</name>
<proteinExistence type="predicted"/>
<protein>
    <submittedName>
        <fullName evidence="1">Uncharacterized protein</fullName>
    </submittedName>
</protein>